<dbReference type="InParanoid" id="A0A0H2RYM7"/>
<dbReference type="InterPro" id="IPR051694">
    <property type="entry name" value="Immunoregulatory_rcpt-like"/>
</dbReference>
<feature type="compositionally biased region" description="Basic and acidic residues" evidence="5">
    <location>
        <begin position="192"/>
        <end position="204"/>
    </location>
</feature>
<evidence type="ECO:0000256" key="6">
    <source>
        <dbReference type="SAM" id="Phobius"/>
    </source>
</evidence>
<feature type="compositionally biased region" description="Pro residues" evidence="5">
    <location>
        <begin position="349"/>
        <end position="358"/>
    </location>
</feature>
<protein>
    <recommendedName>
        <fullName evidence="10">Mid2 domain-containing protein</fullName>
    </recommendedName>
</protein>
<proteinExistence type="predicted"/>
<organism evidence="8 9">
    <name type="scientific">Schizopora paradoxa</name>
    <dbReference type="NCBI Taxonomy" id="27342"/>
    <lineage>
        <taxon>Eukaryota</taxon>
        <taxon>Fungi</taxon>
        <taxon>Dikarya</taxon>
        <taxon>Basidiomycota</taxon>
        <taxon>Agaricomycotina</taxon>
        <taxon>Agaricomycetes</taxon>
        <taxon>Hymenochaetales</taxon>
        <taxon>Schizoporaceae</taxon>
        <taxon>Schizopora</taxon>
    </lineage>
</organism>
<keyword evidence="9" id="KW-1185">Reference proteome</keyword>
<feature type="region of interest" description="Disordered" evidence="5">
    <location>
        <begin position="189"/>
        <end position="215"/>
    </location>
</feature>
<evidence type="ECO:0000256" key="4">
    <source>
        <dbReference type="ARBA" id="ARBA00023136"/>
    </source>
</evidence>
<accession>A0A0H2RYM7</accession>
<dbReference type="PANTHER" id="PTHR15549">
    <property type="entry name" value="PAIRED IMMUNOGLOBULIN-LIKE TYPE 2 RECEPTOR"/>
    <property type="match status" value="1"/>
</dbReference>
<dbReference type="AlphaFoldDB" id="A0A0H2RYM7"/>
<evidence type="ECO:0000256" key="1">
    <source>
        <dbReference type="ARBA" id="ARBA00004167"/>
    </source>
</evidence>
<evidence type="ECO:0000256" key="3">
    <source>
        <dbReference type="ARBA" id="ARBA00022989"/>
    </source>
</evidence>
<feature type="region of interest" description="Disordered" evidence="5">
    <location>
        <begin position="332"/>
        <end position="358"/>
    </location>
</feature>
<evidence type="ECO:0000256" key="7">
    <source>
        <dbReference type="SAM" id="SignalP"/>
    </source>
</evidence>
<feature type="region of interest" description="Disordered" evidence="5">
    <location>
        <begin position="262"/>
        <end position="296"/>
    </location>
</feature>
<feature type="compositionally biased region" description="Acidic residues" evidence="5">
    <location>
        <begin position="34"/>
        <end position="48"/>
    </location>
</feature>
<sequence>MTASTTHLDMGKRIALSVLIASIAPSIVAQNNCDDSDSDSSSDSDSDSDNNHSNISQHNGAVSVTGITTSRTSTASICTHTGSHGGGGSHSGSGTRTGTMLPASLTGTITSSAGLATSSSLQTSHNLTEDKHLGGGAIAGTIVGILVALLLMALLACFLRRRRRRQMYLADKSALRRRGGLLAAMEEVNTGGHDRNAHLEDGKELPSNPQPEQQQQQVTMRNIGHGMDFHIFYKFKVIDLISTGNADDRNTMVSMTQHGSTLLSYVPSDPPTSSTPTDSSVSNHSHDRSSYAVPPSLHTVPESAVNIMNIAESSATHDGLVSHQKELEASLHPEGLDNGSGSHLDDVVDPPPQYKEIL</sequence>
<feature type="compositionally biased region" description="Polar residues" evidence="5">
    <location>
        <begin position="51"/>
        <end position="63"/>
    </location>
</feature>
<keyword evidence="7" id="KW-0732">Signal</keyword>
<gene>
    <name evidence="8" type="ORF">SCHPADRAFT_939391</name>
</gene>
<reference evidence="8 9" key="1">
    <citation type="submission" date="2015-04" db="EMBL/GenBank/DDBJ databases">
        <title>Complete genome sequence of Schizopora paradoxa KUC8140, a cosmopolitan wood degrader in East Asia.</title>
        <authorList>
            <consortium name="DOE Joint Genome Institute"/>
            <person name="Min B."/>
            <person name="Park H."/>
            <person name="Jang Y."/>
            <person name="Kim J.-J."/>
            <person name="Kim K.H."/>
            <person name="Pangilinan J."/>
            <person name="Lipzen A."/>
            <person name="Riley R."/>
            <person name="Grigoriev I.V."/>
            <person name="Spatafora J.W."/>
            <person name="Choi I.-G."/>
        </authorList>
    </citation>
    <scope>NUCLEOTIDE SEQUENCE [LARGE SCALE GENOMIC DNA]</scope>
    <source>
        <strain evidence="8 9">KUC8140</strain>
    </source>
</reference>
<dbReference type="PANTHER" id="PTHR15549:SF30">
    <property type="entry name" value="MID2 DOMAIN-CONTAINING PROTEIN"/>
    <property type="match status" value="1"/>
</dbReference>
<name>A0A0H2RYM7_9AGAM</name>
<feature type="signal peptide" evidence="7">
    <location>
        <begin position="1"/>
        <end position="29"/>
    </location>
</feature>
<dbReference type="Proteomes" id="UP000053477">
    <property type="component" value="Unassembled WGS sequence"/>
</dbReference>
<evidence type="ECO:0000256" key="5">
    <source>
        <dbReference type="SAM" id="MobiDB-lite"/>
    </source>
</evidence>
<comment type="subcellular location">
    <subcellularLocation>
        <location evidence="1">Membrane</location>
        <topology evidence="1">Single-pass membrane protein</topology>
    </subcellularLocation>
</comment>
<evidence type="ECO:0000313" key="9">
    <source>
        <dbReference type="Proteomes" id="UP000053477"/>
    </source>
</evidence>
<feature type="compositionally biased region" description="Low complexity" evidence="5">
    <location>
        <begin position="271"/>
        <end position="283"/>
    </location>
</feature>
<keyword evidence="2 6" id="KW-0812">Transmembrane</keyword>
<keyword evidence="4 6" id="KW-0472">Membrane</keyword>
<feature type="transmembrane region" description="Helical" evidence="6">
    <location>
        <begin position="137"/>
        <end position="159"/>
    </location>
</feature>
<evidence type="ECO:0000256" key="2">
    <source>
        <dbReference type="ARBA" id="ARBA00022692"/>
    </source>
</evidence>
<feature type="chain" id="PRO_5005201884" description="Mid2 domain-containing protein" evidence="7">
    <location>
        <begin position="30"/>
        <end position="358"/>
    </location>
</feature>
<dbReference type="GO" id="GO:0071944">
    <property type="term" value="C:cell periphery"/>
    <property type="evidence" value="ECO:0007669"/>
    <property type="project" value="UniProtKB-ARBA"/>
</dbReference>
<evidence type="ECO:0000313" key="8">
    <source>
        <dbReference type="EMBL" id="KLO14593.1"/>
    </source>
</evidence>
<dbReference type="EMBL" id="KQ085941">
    <property type="protein sequence ID" value="KLO14593.1"/>
    <property type="molecule type" value="Genomic_DNA"/>
</dbReference>
<feature type="region of interest" description="Disordered" evidence="5">
    <location>
        <begin position="76"/>
        <end position="103"/>
    </location>
</feature>
<dbReference type="GO" id="GO:0016020">
    <property type="term" value="C:membrane"/>
    <property type="evidence" value="ECO:0007669"/>
    <property type="project" value="UniProtKB-SubCell"/>
</dbReference>
<evidence type="ECO:0008006" key="10">
    <source>
        <dbReference type="Google" id="ProtNLM"/>
    </source>
</evidence>
<keyword evidence="3 6" id="KW-1133">Transmembrane helix</keyword>
<feature type="region of interest" description="Disordered" evidence="5">
    <location>
        <begin position="31"/>
        <end position="63"/>
    </location>
</feature>